<evidence type="ECO:0000313" key="4">
    <source>
        <dbReference type="EMBL" id="KXU34659.1"/>
    </source>
</evidence>
<dbReference type="PANTHER" id="PTHR30137">
    <property type="entry name" value="LUCIFERASE-LIKE MONOOXYGENASE"/>
    <property type="match status" value="1"/>
</dbReference>
<dbReference type="InterPro" id="IPR036661">
    <property type="entry name" value="Luciferase-like_sf"/>
</dbReference>
<sequence>MQIGVDSFVSTGKRGAVGDARRVQELLEEIELADQVGLSCFGIGEHHRPDYVSSAPAVLLAAAATRTKHIRLSSAVTVLSSDDPVRVFQQFATLDLISQGRAELMVGRGSFIESYPLFGYDLSDYESLAGEKLELLLKIRASEHVTWSGQHRAPLTGQGVYPRPLQQPLPIFVGVGGSPDSVVRAAKLGLPLAIAIIGGSPKQFRPLADLYRQTWSEVGRAPNDAIVVVHNLGFLADTTQEALDTFWPAYREVFGGIGRERGWAPPSRPQFDAQCGELGALQVGSAEAITEKLAKEHEWLGGIARVNLLLDNRALSHAQIMRSIELLGTKVAPLLRDL</sequence>
<dbReference type="AlphaFoldDB" id="A0A139SJD1"/>
<dbReference type="PANTHER" id="PTHR30137:SF8">
    <property type="entry name" value="BLR5498 PROTEIN"/>
    <property type="match status" value="1"/>
</dbReference>
<dbReference type="NCBIfam" id="TIGR03858">
    <property type="entry name" value="LLM_2I7G"/>
    <property type="match status" value="1"/>
</dbReference>
<dbReference type="GO" id="GO:0004497">
    <property type="term" value="F:monooxygenase activity"/>
    <property type="evidence" value="ECO:0007669"/>
    <property type="project" value="UniProtKB-KW"/>
</dbReference>
<dbReference type="OrthoDB" id="9776438at2"/>
<dbReference type="InterPro" id="IPR050766">
    <property type="entry name" value="Bact_Lucif_Oxidored"/>
</dbReference>
<dbReference type="Gene3D" id="3.20.20.30">
    <property type="entry name" value="Luciferase-like domain"/>
    <property type="match status" value="1"/>
</dbReference>
<reference evidence="5" key="1">
    <citation type="submission" date="2016-02" db="EMBL/GenBank/DDBJ databases">
        <authorList>
            <person name="Sanders J.G."/>
            <person name="Lin J.Y."/>
            <person name="Wertz J.T."/>
            <person name="Russell J.A."/>
            <person name="Moreau C.S."/>
            <person name="Powell S."/>
        </authorList>
    </citation>
    <scope>NUCLEOTIDE SEQUENCE [LARGE SCALE GENOMIC DNA]</scope>
    <source>
        <strain evidence="5">CAG34</strain>
    </source>
</reference>
<name>A0A139SJD1_9BACT</name>
<dbReference type="Pfam" id="PF00296">
    <property type="entry name" value="Bac_luciferase"/>
    <property type="match status" value="1"/>
</dbReference>
<dbReference type="CDD" id="cd00347">
    <property type="entry name" value="Flavin_utilizing_monoxygenases"/>
    <property type="match status" value="1"/>
</dbReference>
<keyword evidence="1" id="KW-0560">Oxidoreductase</keyword>
<dbReference type="SUPFAM" id="SSF51679">
    <property type="entry name" value="Bacterial luciferase-like"/>
    <property type="match status" value="1"/>
</dbReference>
<dbReference type="STRING" id="1548207.AXK11_07980"/>
<proteinExistence type="predicted"/>
<keyword evidence="5" id="KW-1185">Reference proteome</keyword>
<evidence type="ECO:0000256" key="2">
    <source>
        <dbReference type="ARBA" id="ARBA00023033"/>
    </source>
</evidence>
<evidence type="ECO:0000313" key="5">
    <source>
        <dbReference type="Proteomes" id="UP000070058"/>
    </source>
</evidence>
<evidence type="ECO:0000259" key="3">
    <source>
        <dbReference type="Pfam" id="PF00296"/>
    </source>
</evidence>
<accession>A0A139SJD1</accession>
<comment type="caution">
    <text evidence="4">The sequence shown here is derived from an EMBL/GenBank/DDBJ whole genome shotgun (WGS) entry which is preliminary data.</text>
</comment>
<gene>
    <name evidence="4" type="ORF">AXK11_07980</name>
</gene>
<dbReference type="GO" id="GO:0005829">
    <property type="term" value="C:cytosol"/>
    <property type="evidence" value="ECO:0007669"/>
    <property type="project" value="TreeGrafter"/>
</dbReference>
<dbReference type="InterPro" id="IPR022290">
    <property type="entry name" value="LLM_Atu2307-like"/>
</dbReference>
<dbReference type="GO" id="GO:0016705">
    <property type="term" value="F:oxidoreductase activity, acting on paired donors, with incorporation or reduction of molecular oxygen"/>
    <property type="evidence" value="ECO:0007669"/>
    <property type="project" value="InterPro"/>
</dbReference>
<keyword evidence="2" id="KW-0503">Monooxygenase</keyword>
<dbReference type="EMBL" id="LSZQ01000059">
    <property type="protein sequence ID" value="KXU34659.1"/>
    <property type="molecule type" value="Genomic_DNA"/>
</dbReference>
<organism evidence="4 5">
    <name type="scientific">Cephaloticoccus primus</name>
    <dbReference type="NCBI Taxonomy" id="1548207"/>
    <lineage>
        <taxon>Bacteria</taxon>
        <taxon>Pseudomonadati</taxon>
        <taxon>Verrucomicrobiota</taxon>
        <taxon>Opitutia</taxon>
        <taxon>Opitutales</taxon>
        <taxon>Opitutaceae</taxon>
        <taxon>Cephaloticoccus</taxon>
    </lineage>
</organism>
<dbReference type="InterPro" id="IPR011251">
    <property type="entry name" value="Luciferase-like_dom"/>
</dbReference>
<dbReference type="Proteomes" id="UP000070058">
    <property type="component" value="Unassembled WGS sequence"/>
</dbReference>
<dbReference type="RefSeq" id="WP_068631028.1">
    <property type="nucleotide sequence ID" value="NZ_LSZQ01000059.1"/>
</dbReference>
<feature type="domain" description="Luciferase-like" evidence="3">
    <location>
        <begin position="7"/>
        <end position="299"/>
    </location>
</feature>
<evidence type="ECO:0000256" key="1">
    <source>
        <dbReference type="ARBA" id="ARBA00023002"/>
    </source>
</evidence>
<protein>
    <submittedName>
        <fullName evidence="4">Luciferase</fullName>
    </submittedName>
</protein>